<accession>A0A4D8Q7B5</accession>
<evidence type="ECO:0000313" key="3">
    <source>
        <dbReference type="Proteomes" id="UP000298596"/>
    </source>
</evidence>
<name>A0A4D8Q7B5_AZOBR</name>
<dbReference type="Proteomes" id="UP000298596">
    <property type="component" value="Plasmid p1"/>
</dbReference>
<reference evidence="2 3" key="1">
    <citation type="submission" date="2018-09" db="EMBL/GenBank/DDBJ databases">
        <title>Whole genome based analysis of evolution and adaptive divergence in Indian and Brazilian strains of Azospirillum brasilense.</title>
        <authorList>
            <person name="Singh C."/>
            <person name="Tripathi A.K."/>
        </authorList>
    </citation>
    <scope>NUCLEOTIDE SEQUENCE [LARGE SCALE GENOMIC DNA]</scope>
    <source>
        <strain evidence="2 3">MTCC4036</strain>
        <plasmid evidence="2 3">p1</plasmid>
    </source>
</reference>
<dbReference type="EMBL" id="CP032331">
    <property type="protein sequence ID" value="QCO03389.1"/>
    <property type="molecule type" value="Genomic_DNA"/>
</dbReference>
<dbReference type="SUPFAM" id="SSF53335">
    <property type="entry name" value="S-adenosyl-L-methionine-dependent methyltransferases"/>
    <property type="match status" value="1"/>
</dbReference>
<keyword evidence="2" id="KW-0614">Plasmid</keyword>
<dbReference type="InterPro" id="IPR013216">
    <property type="entry name" value="Methyltransf_11"/>
</dbReference>
<dbReference type="Pfam" id="PF08241">
    <property type="entry name" value="Methyltransf_11"/>
    <property type="match status" value="1"/>
</dbReference>
<organism evidence="2 3">
    <name type="scientific">Azospirillum brasilense</name>
    <dbReference type="NCBI Taxonomy" id="192"/>
    <lineage>
        <taxon>Bacteria</taxon>
        <taxon>Pseudomonadati</taxon>
        <taxon>Pseudomonadota</taxon>
        <taxon>Alphaproteobacteria</taxon>
        <taxon>Rhodospirillales</taxon>
        <taxon>Azospirillaceae</taxon>
        <taxon>Azospirillum</taxon>
    </lineage>
</organism>
<geneLocation type="plasmid" evidence="2">
    <name>p1</name>
</geneLocation>
<dbReference type="GO" id="GO:0008757">
    <property type="term" value="F:S-adenosylmethionine-dependent methyltransferase activity"/>
    <property type="evidence" value="ECO:0007669"/>
    <property type="project" value="InterPro"/>
</dbReference>
<sequence>MKDRRARLVAIEAAAEMVVRYDGPGEVIQADAMAFDFESFDLGVCFLLLMFLPVSRRAAFVQKLRQRIKPSGALIVFDKCEAATGYPATVLWRLTLAGKVSAGVDPAEIVAKELSLGGVQRPITADIVGDDAIEWFRFGEFAGWLLEGATADHGAAPG</sequence>
<evidence type="ECO:0000313" key="2">
    <source>
        <dbReference type="EMBL" id="QCO03389.1"/>
    </source>
</evidence>
<dbReference type="GO" id="GO:0032259">
    <property type="term" value="P:methylation"/>
    <property type="evidence" value="ECO:0007669"/>
    <property type="project" value="UniProtKB-KW"/>
</dbReference>
<feature type="domain" description="Methyltransferase type 11" evidence="1">
    <location>
        <begin position="4"/>
        <end position="76"/>
    </location>
</feature>
<proteinExistence type="predicted"/>
<keyword evidence="2" id="KW-0808">Transferase</keyword>
<dbReference type="InterPro" id="IPR029063">
    <property type="entry name" value="SAM-dependent_MTases_sf"/>
</dbReference>
<protein>
    <submittedName>
        <fullName evidence="2">Class I SAM-dependent methyltransferase</fullName>
    </submittedName>
</protein>
<evidence type="ECO:0000259" key="1">
    <source>
        <dbReference type="Pfam" id="PF08241"/>
    </source>
</evidence>
<dbReference type="AlphaFoldDB" id="A0A4D8Q7B5"/>
<dbReference type="Gene3D" id="3.40.50.150">
    <property type="entry name" value="Vaccinia Virus protein VP39"/>
    <property type="match status" value="1"/>
</dbReference>
<keyword evidence="2" id="KW-0489">Methyltransferase</keyword>
<gene>
    <name evidence="2" type="ORF">D3867_15025</name>
</gene>